<evidence type="ECO:0000256" key="1">
    <source>
        <dbReference type="ARBA" id="ARBA00022786"/>
    </source>
</evidence>
<dbReference type="SUPFAM" id="SSF56204">
    <property type="entry name" value="Hect, E3 ligase catalytic domain"/>
    <property type="match status" value="1"/>
</dbReference>
<sequence>MDIFSLNHPEDEDVQEVDSCLDHYYASILNDGDSTALCYEEQDSITFSGDNNEIFRDYKTTAEDVRAQPGVPKKELHELLDSLAKEIDYTSISKFNFSRSFVWEGAKRALTRKSFCAKNKMSVKFTDDIGNSEGAVDLGGPMKEFFTLVLQWMVTPVILWP</sequence>
<protein>
    <submittedName>
        <fullName evidence="3">G2 M phase-specific E3 ubiquitin- ligase-like</fullName>
    </submittedName>
</protein>
<dbReference type="Gene3D" id="3.90.1750.10">
    <property type="entry name" value="Hect, E3 ligase catalytic domains"/>
    <property type="match status" value="1"/>
</dbReference>
<evidence type="ECO:0000313" key="4">
    <source>
        <dbReference type="Proteomes" id="UP001152795"/>
    </source>
</evidence>
<dbReference type="EMBL" id="CACRXK020009356">
    <property type="protein sequence ID" value="CAB4016998.1"/>
    <property type="molecule type" value="Genomic_DNA"/>
</dbReference>
<keyword evidence="1 2" id="KW-0833">Ubl conjugation pathway</keyword>
<comment type="caution">
    <text evidence="3">The sequence shown here is derived from an EMBL/GenBank/DDBJ whole genome shotgun (WGS) entry which is preliminary data.</text>
</comment>
<keyword evidence="3" id="KW-0436">Ligase</keyword>
<gene>
    <name evidence="3" type="ORF">PACLA_8A003823</name>
</gene>
<dbReference type="OrthoDB" id="5989371at2759"/>
<dbReference type="Proteomes" id="UP001152795">
    <property type="component" value="Unassembled WGS sequence"/>
</dbReference>
<accession>A0A6S7K8M9</accession>
<comment type="caution">
    <text evidence="2">Lacks conserved residue(s) required for the propagation of feature annotation.</text>
</comment>
<dbReference type="GO" id="GO:0016874">
    <property type="term" value="F:ligase activity"/>
    <property type="evidence" value="ECO:0007669"/>
    <property type="project" value="UniProtKB-KW"/>
</dbReference>
<reference evidence="3" key="1">
    <citation type="submission" date="2020-04" db="EMBL/GenBank/DDBJ databases">
        <authorList>
            <person name="Alioto T."/>
            <person name="Alioto T."/>
            <person name="Gomez Garrido J."/>
        </authorList>
    </citation>
    <scope>NUCLEOTIDE SEQUENCE</scope>
    <source>
        <strain evidence="3">A484AB</strain>
    </source>
</reference>
<evidence type="ECO:0000313" key="3">
    <source>
        <dbReference type="EMBL" id="CAB4016998.1"/>
    </source>
</evidence>
<evidence type="ECO:0000256" key="2">
    <source>
        <dbReference type="PROSITE-ProRule" id="PRU00104"/>
    </source>
</evidence>
<dbReference type="GO" id="GO:0004842">
    <property type="term" value="F:ubiquitin-protein transferase activity"/>
    <property type="evidence" value="ECO:0007669"/>
    <property type="project" value="InterPro"/>
</dbReference>
<dbReference type="AlphaFoldDB" id="A0A6S7K8M9"/>
<dbReference type="PROSITE" id="PS50237">
    <property type="entry name" value="HECT"/>
    <property type="match status" value="1"/>
</dbReference>
<proteinExistence type="predicted"/>
<name>A0A6S7K8M9_PARCT</name>
<organism evidence="3 4">
    <name type="scientific">Paramuricea clavata</name>
    <name type="common">Red gorgonian</name>
    <name type="synonym">Violescent sea-whip</name>
    <dbReference type="NCBI Taxonomy" id="317549"/>
    <lineage>
        <taxon>Eukaryota</taxon>
        <taxon>Metazoa</taxon>
        <taxon>Cnidaria</taxon>
        <taxon>Anthozoa</taxon>
        <taxon>Octocorallia</taxon>
        <taxon>Malacalcyonacea</taxon>
        <taxon>Plexauridae</taxon>
        <taxon>Paramuricea</taxon>
    </lineage>
</organism>
<keyword evidence="4" id="KW-1185">Reference proteome</keyword>
<dbReference type="InterPro" id="IPR035983">
    <property type="entry name" value="Hect_E3_ubiquitin_ligase"/>
</dbReference>
<dbReference type="InterPro" id="IPR000569">
    <property type="entry name" value="HECT_dom"/>
</dbReference>